<keyword evidence="4" id="KW-0479">Metal-binding</keyword>
<organism evidence="10 11">
    <name type="scientific">Shivajiella indica</name>
    <dbReference type="NCBI Taxonomy" id="872115"/>
    <lineage>
        <taxon>Bacteria</taxon>
        <taxon>Pseudomonadati</taxon>
        <taxon>Bacteroidota</taxon>
        <taxon>Cytophagia</taxon>
        <taxon>Cytophagales</taxon>
        <taxon>Cyclobacteriaceae</taxon>
        <taxon>Shivajiella</taxon>
    </lineage>
</organism>
<gene>
    <name evidence="10" type="ORF">ACFSKV_19535</name>
</gene>
<dbReference type="PANTHER" id="PTHR11002:SF76">
    <property type="entry name" value="CARBONIC ANHYDRASE"/>
    <property type="match status" value="1"/>
</dbReference>
<evidence type="ECO:0000256" key="2">
    <source>
        <dbReference type="ARBA" id="ARBA00006217"/>
    </source>
</evidence>
<proteinExistence type="inferred from homology"/>
<dbReference type="PROSITE" id="PS00704">
    <property type="entry name" value="PROK_CO2_ANHYDRASE_1"/>
    <property type="match status" value="1"/>
</dbReference>
<comment type="similarity">
    <text evidence="2 8">Belongs to the beta-class carbonic anhydrase family.</text>
</comment>
<evidence type="ECO:0000256" key="4">
    <source>
        <dbReference type="ARBA" id="ARBA00022723"/>
    </source>
</evidence>
<evidence type="ECO:0000313" key="11">
    <source>
        <dbReference type="Proteomes" id="UP001597414"/>
    </source>
</evidence>
<evidence type="ECO:0000256" key="6">
    <source>
        <dbReference type="ARBA" id="ARBA00023239"/>
    </source>
</evidence>
<keyword evidence="9" id="KW-0472">Membrane</keyword>
<dbReference type="RefSeq" id="WP_380806756.1">
    <property type="nucleotide sequence ID" value="NZ_JBHUIV010000034.1"/>
</dbReference>
<comment type="function">
    <text evidence="8">Reversible hydration of carbon dioxide.</text>
</comment>
<dbReference type="InterPro" id="IPR015892">
    <property type="entry name" value="Carbonic_anhydrase_CS"/>
</dbReference>
<evidence type="ECO:0000256" key="7">
    <source>
        <dbReference type="ARBA" id="ARBA00048348"/>
    </source>
</evidence>
<dbReference type="Gene3D" id="3.40.1050.10">
    <property type="entry name" value="Carbonic anhydrase"/>
    <property type="match status" value="1"/>
</dbReference>
<dbReference type="Pfam" id="PF00484">
    <property type="entry name" value="Pro_CA"/>
    <property type="match status" value="1"/>
</dbReference>
<dbReference type="PANTHER" id="PTHR11002">
    <property type="entry name" value="CARBONIC ANHYDRASE"/>
    <property type="match status" value="1"/>
</dbReference>
<dbReference type="PROSITE" id="PS00705">
    <property type="entry name" value="PROK_CO2_ANHYDRASE_2"/>
    <property type="match status" value="1"/>
</dbReference>
<dbReference type="CDD" id="cd03378">
    <property type="entry name" value="beta_CA_cladeC"/>
    <property type="match status" value="1"/>
</dbReference>
<evidence type="ECO:0000256" key="8">
    <source>
        <dbReference type="RuleBase" id="RU003956"/>
    </source>
</evidence>
<dbReference type="InterPro" id="IPR001765">
    <property type="entry name" value="Carbonic_anhydrase"/>
</dbReference>
<evidence type="ECO:0000256" key="3">
    <source>
        <dbReference type="ARBA" id="ARBA00012925"/>
    </source>
</evidence>
<comment type="catalytic activity">
    <reaction evidence="7 8">
        <text>hydrogencarbonate + H(+) = CO2 + H2O</text>
        <dbReference type="Rhea" id="RHEA:10748"/>
        <dbReference type="ChEBI" id="CHEBI:15377"/>
        <dbReference type="ChEBI" id="CHEBI:15378"/>
        <dbReference type="ChEBI" id="CHEBI:16526"/>
        <dbReference type="ChEBI" id="CHEBI:17544"/>
        <dbReference type="EC" id="4.2.1.1"/>
    </reaction>
</comment>
<name>A0ABW5BG19_9BACT</name>
<reference evidence="11" key="1">
    <citation type="journal article" date="2019" name="Int. J. Syst. Evol. Microbiol.">
        <title>The Global Catalogue of Microorganisms (GCM) 10K type strain sequencing project: providing services to taxonomists for standard genome sequencing and annotation.</title>
        <authorList>
            <consortium name="The Broad Institute Genomics Platform"/>
            <consortium name="The Broad Institute Genome Sequencing Center for Infectious Disease"/>
            <person name="Wu L."/>
            <person name="Ma J."/>
        </authorList>
    </citation>
    <scope>NUCLEOTIDE SEQUENCE [LARGE SCALE GENOMIC DNA]</scope>
    <source>
        <strain evidence="11">KCTC 19812</strain>
    </source>
</reference>
<feature type="transmembrane region" description="Helical" evidence="9">
    <location>
        <begin position="12"/>
        <end position="29"/>
    </location>
</feature>
<keyword evidence="5 8" id="KW-0862">Zinc</keyword>
<evidence type="ECO:0000256" key="9">
    <source>
        <dbReference type="SAM" id="Phobius"/>
    </source>
</evidence>
<evidence type="ECO:0000256" key="1">
    <source>
        <dbReference type="ARBA" id="ARBA00001947"/>
    </source>
</evidence>
<accession>A0ABW5BG19</accession>
<keyword evidence="9" id="KW-1133">Transmembrane helix</keyword>
<dbReference type="EC" id="4.2.1.1" evidence="3 8"/>
<protein>
    <recommendedName>
        <fullName evidence="3 8">Carbonic anhydrase</fullName>
        <ecNumber evidence="3 8">4.2.1.1</ecNumber>
    </recommendedName>
    <alternativeName>
        <fullName evidence="8">Carbonate dehydratase</fullName>
    </alternativeName>
</protein>
<evidence type="ECO:0000313" key="10">
    <source>
        <dbReference type="EMBL" id="MFD2203778.1"/>
    </source>
</evidence>
<keyword evidence="11" id="KW-1185">Reference proteome</keyword>
<keyword evidence="6 8" id="KW-0456">Lyase</keyword>
<dbReference type="SMART" id="SM00947">
    <property type="entry name" value="Pro_CA"/>
    <property type="match status" value="1"/>
</dbReference>
<dbReference type="Proteomes" id="UP001597414">
    <property type="component" value="Unassembled WGS sequence"/>
</dbReference>
<dbReference type="InterPro" id="IPR036874">
    <property type="entry name" value="Carbonic_anhydrase_sf"/>
</dbReference>
<evidence type="ECO:0000256" key="5">
    <source>
        <dbReference type="ARBA" id="ARBA00022833"/>
    </source>
</evidence>
<dbReference type="EMBL" id="JBHUIV010000034">
    <property type="protein sequence ID" value="MFD2203778.1"/>
    <property type="molecule type" value="Genomic_DNA"/>
</dbReference>
<comment type="caution">
    <text evidence="10">The sequence shown here is derived from an EMBL/GenBank/DDBJ whole genome shotgun (WGS) entry which is preliminary data.</text>
</comment>
<dbReference type="SUPFAM" id="SSF53056">
    <property type="entry name" value="beta-carbonic anhydrase, cab"/>
    <property type="match status" value="1"/>
</dbReference>
<sequence>MIRYTKKYTQLIWLIPIGIIVLLFGYNSVPEAPNIKEVPKEQLMDFLLEGNERFAENHPVHPDQTLDRLRELNKGQHPVAAVVSCSDSRVPPELIFDQGLGDLFVIRNAGNIVGDYEIGSLEYAIEVLEVPLIIILGHTNCGAIGAFVEHDHDHSQQYSEYIQKIIDFIDAEEEEKALPRDIPNFFEKAVEANVLHGVHAVKNSIPNVEILIQEKKLRIVGAIYDLETGRVKIINDE</sequence>
<comment type="cofactor">
    <cofactor evidence="1">
        <name>Zn(2+)</name>
        <dbReference type="ChEBI" id="CHEBI:29105"/>
    </cofactor>
</comment>
<keyword evidence="9" id="KW-0812">Transmembrane</keyword>